<dbReference type="InterPro" id="IPR058625">
    <property type="entry name" value="MdtA-like_BSH"/>
</dbReference>
<organism evidence="4 5">
    <name type="scientific">Roseateles aquae</name>
    <dbReference type="NCBI Taxonomy" id="3077235"/>
    <lineage>
        <taxon>Bacteria</taxon>
        <taxon>Pseudomonadati</taxon>
        <taxon>Pseudomonadota</taxon>
        <taxon>Betaproteobacteria</taxon>
        <taxon>Burkholderiales</taxon>
        <taxon>Sphaerotilaceae</taxon>
        <taxon>Roseateles</taxon>
    </lineage>
</organism>
<dbReference type="EMBL" id="JAVXZY010000002">
    <property type="protein sequence ID" value="MDT8999002.1"/>
    <property type="molecule type" value="Genomic_DNA"/>
</dbReference>
<dbReference type="Pfam" id="PF25954">
    <property type="entry name" value="Beta-barrel_RND_2"/>
    <property type="match status" value="1"/>
</dbReference>
<keyword evidence="5" id="KW-1185">Reference proteome</keyword>
<dbReference type="Gene3D" id="2.40.420.20">
    <property type="match status" value="1"/>
</dbReference>
<dbReference type="Gene3D" id="2.40.50.100">
    <property type="match status" value="1"/>
</dbReference>
<dbReference type="SUPFAM" id="SSF111369">
    <property type="entry name" value="HlyD-like secretion proteins"/>
    <property type="match status" value="1"/>
</dbReference>
<dbReference type="Gene3D" id="1.10.287.470">
    <property type="entry name" value="Helix hairpin bin"/>
    <property type="match status" value="1"/>
</dbReference>
<accession>A0ABU3P8V4</accession>
<evidence type="ECO:0000313" key="5">
    <source>
        <dbReference type="Proteomes" id="UP001246372"/>
    </source>
</evidence>
<feature type="domain" description="Multidrug resistance protein MdtA-like barrel-sandwich hybrid" evidence="2">
    <location>
        <begin position="73"/>
        <end position="202"/>
    </location>
</feature>
<proteinExistence type="inferred from homology"/>
<sequence>MKAWQKIAIPVLILVLVGAGASRWMKSRGAAAPVAAAATPSLSLGALDLLTLQPRPFSRSLAISGSLKAVDTAVLKAKVAAELARLTVREGDGVRAGQLLGQLDTTEFEWRLKQAEQTALANKAQLDIARRTLDNNRALVSQGFISSTAMESAISAEAAAKANLLAAEAAVQLARKALNDAQLLAPISGQVSQRLAQPGERVAIDGRIVEIVDISKLELEAAVPAEQAVGLKPGAVAQLQIDGLDQPVRAIVARVNPAAQAGSRAVLAYLRMDGQPGLRHGMFARGRLALEDKQALAVPSTLVRVDRAKPYVLMVEGGKVRAQTVELGAVGDSKGEAMVEIRSGLSAGAQLLSLAAGAVAEGTPVKLSAAPTATPTATPAPASAASN</sequence>
<evidence type="ECO:0000256" key="1">
    <source>
        <dbReference type="ARBA" id="ARBA00009477"/>
    </source>
</evidence>
<feature type="domain" description="CusB-like beta-barrel" evidence="3">
    <location>
        <begin position="219"/>
        <end position="289"/>
    </location>
</feature>
<dbReference type="InterPro" id="IPR006143">
    <property type="entry name" value="RND_pump_MFP"/>
</dbReference>
<gene>
    <name evidence="4" type="ORF">RQP53_06950</name>
</gene>
<dbReference type="Pfam" id="PF25917">
    <property type="entry name" value="BSH_RND"/>
    <property type="match status" value="1"/>
</dbReference>
<protein>
    <submittedName>
        <fullName evidence="4">Efflux RND transporter periplasmic adaptor subunit</fullName>
    </submittedName>
</protein>
<dbReference type="InterPro" id="IPR058792">
    <property type="entry name" value="Beta-barrel_RND_2"/>
</dbReference>
<comment type="caution">
    <text evidence="4">The sequence shown here is derived from an EMBL/GenBank/DDBJ whole genome shotgun (WGS) entry which is preliminary data.</text>
</comment>
<dbReference type="PANTHER" id="PTHR30469:SF15">
    <property type="entry name" value="HLYD FAMILY OF SECRETION PROTEINS"/>
    <property type="match status" value="1"/>
</dbReference>
<dbReference type="PANTHER" id="PTHR30469">
    <property type="entry name" value="MULTIDRUG RESISTANCE PROTEIN MDTA"/>
    <property type="match status" value="1"/>
</dbReference>
<evidence type="ECO:0000259" key="2">
    <source>
        <dbReference type="Pfam" id="PF25917"/>
    </source>
</evidence>
<dbReference type="RefSeq" id="WP_315649493.1">
    <property type="nucleotide sequence ID" value="NZ_JAVXZY010000002.1"/>
</dbReference>
<reference evidence="4" key="1">
    <citation type="submission" date="2023-09" db="EMBL/GenBank/DDBJ databases">
        <title>Paucibacter sp. APW11 Genome sequencing and assembly.</title>
        <authorList>
            <person name="Kim I."/>
        </authorList>
    </citation>
    <scope>NUCLEOTIDE SEQUENCE</scope>
    <source>
        <strain evidence="4">APW11</strain>
    </source>
</reference>
<dbReference type="Proteomes" id="UP001246372">
    <property type="component" value="Unassembled WGS sequence"/>
</dbReference>
<comment type="similarity">
    <text evidence="1">Belongs to the membrane fusion protein (MFP) (TC 8.A.1) family.</text>
</comment>
<evidence type="ECO:0000259" key="3">
    <source>
        <dbReference type="Pfam" id="PF25954"/>
    </source>
</evidence>
<name>A0ABU3P8V4_9BURK</name>
<evidence type="ECO:0000313" key="4">
    <source>
        <dbReference type="EMBL" id="MDT8999002.1"/>
    </source>
</evidence>
<dbReference type="Gene3D" id="2.40.30.170">
    <property type="match status" value="1"/>
</dbReference>
<dbReference type="NCBIfam" id="TIGR01730">
    <property type="entry name" value="RND_mfp"/>
    <property type="match status" value="1"/>
</dbReference>